<dbReference type="EMBL" id="AMFJ01034238">
    <property type="protein sequence ID" value="EKD29860.1"/>
    <property type="molecule type" value="Genomic_DNA"/>
</dbReference>
<organism evidence="1">
    <name type="scientific">uncultured bacterium</name>
    <name type="common">gcode 4</name>
    <dbReference type="NCBI Taxonomy" id="1234023"/>
    <lineage>
        <taxon>Bacteria</taxon>
        <taxon>environmental samples</taxon>
    </lineage>
</organism>
<evidence type="ECO:0000313" key="1">
    <source>
        <dbReference type="EMBL" id="EKD29860.1"/>
    </source>
</evidence>
<name>K1XHP6_9BACT</name>
<reference evidence="1" key="1">
    <citation type="journal article" date="2012" name="Science">
        <title>Fermentation, hydrogen, and sulfur metabolism in multiple uncultivated bacterial phyla.</title>
        <authorList>
            <person name="Wrighton K.C."/>
            <person name="Thomas B.C."/>
            <person name="Sharon I."/>
            <person name="Miller C.S."/>
            <person name="Castelle C.J."/>
            <person name="VerBerkmoes N.C."/>
            <person name="Wilkins M.J."/>
            <person name="Hettich R.L."/>
            <person name="Lipton M.S."/>
            <person name="Williams K.H."/>
            <person name="Long P.E."/>
            <person name="Banfield J.F."/>
        </authorList>
    </citation>
    <scope>NUCLEOTIDE SEQUENCE [LARGE SCALE GENOMIC DNA]</scope>
</reference>
<accession>K1XHP6</accession>
<dbReference type="AlphaFoldDB" id="K1XHP6"/>
<proteinExistence type="predicted"/>
<comment type="caution">
    <text evidence="1">The sequence shown here is derived from an EMBL/GenBank/DDBJ whole genome shotgun (WGS) entry which is preliminary data.</text>
</comment>
<sequence>MNVSVMYKKADVVVFEWTPHYIMAVLSWWEEEVTYNICNTELLWPKFWIKLWEDCLVPSHALAETIRTRARCFL</sequence>
<protein>
    <submittedName>
        <fullName evidence="1">Uncharacterized protein</fullName>
    </submittedName>
</protein>
<gene>
    <name evidence="1" type="ORF">ACD_78C00238G0001</name>
</gene>